<evidence type="ECO:0000259" key="1">
    <source>
        <dbReference type="Pfam" id="PF13649"/>
    </source>
</evidence>
<dbReference type="EMBL" id="CP045845">
    <property type="protein sequence ID" value="QGH31639.1"/>
    <property type="molecule type" value="Genomic_DNA"/>
</dbReference>
<dbReference type="GeneID" id="91974535"/>
<proteinExistence type="predicted"/>
<accession>A0ABX6DV21</accession>
<gene>
    <name evidence="2" type="ORF">GHC21_19075</name>
</gene>
<dbReference type="Pfam" id="PF13649">
    <property type="entry name" value="Methyltransf_25"/>
    <property type="match status" value="1"/>
</dbReference>
<dbReference type="PANTHER" id="PTHR43464">
    <property type="entry name" value="METHYLTRANSFERASE"/>
    <property type="match status" value="1"/>
</dbReference>
<dbReference type="SUPFAM" id="SSF53335">
    <property type="entry name" value="S-adenosyl-L-methionine-dependent methyltransferases"/>
    <property type="match status" value="1"/>
</dbReference>
<dbReference type="Proteomes" id="UP000344450">
    <property type="component" value="Chromosome"/>
</dbReference>
<evidence type="ECO:0000313" key="2">
    <source>
        <dbReference type="EMBL" id="QGH31639.1"/>
    </source>
</evidence>
<dbReference type="GO" id="GO:0032259">
    <property type="term" value="P:methylation"/>
    <property type="evidence" value="ECO:0007669"/>
    <property type="project" value="UniProtKB-KW"/>
</dbReference>
<keyword evidence="2" id="KW-0489">Methyltransferase</keyword>
<keyword evidence="2" id="KW-0808">Transferase</keyword>
<name>A0ABX6DV21_KLUIN</name>
<dbReference type="RefSeq" id="WP_153743759.1">
    <property type="nucleotide sequence ID" value="NZ_CP045843.1"/>
</dbReference>
<protein>
    <submittedName>
        <fullName evidence="2">Methyltransferase domain-containing protein</fullName>
    </submittedName>
</protein>
<keyword evidence="3" id="KW-1185">Reference proteome</keyword>
<reference evidence="2 3" key="1">
    <citation type="submission" date="2019-10" db="EMBL/GenBank/DDBJ databases">
        <title>Complete genome sequencing of drug resistant plasmids in Kluyvera intermedia.</title>
        <authorList>
            <person name="Ke C."/>
            <person name="Jian S."/>
        </authorList>
    </citation>
    <scope>NUCLEOTIDE SEQUENCE [LARGE SCALE GENOMIC DNA]</scope>
    <source>
        <strain evidence="2 3">N2-1</strain>
    </source>
</reference>
<evidence type="ECO:0000313" key="3">
    <source>
        <dbReference type="Proteomes" id="UP000344450"/>
    </source>
</evidence>
<organism evidence="2 3">
    <name type="scientific">Kluyvera intermedia</name>
    <name type="common">Enterobacter intermedius</name>
    <dbReference type="NCBI Taxonomy" id="61648"/>
    <lineage>
        <taxon>Bacteria</taxon>
        <taxon>Pseudomonadati</taxon>
        <taxon>Pseudomonadota</taxon>
        <taxon>Gammaproteobacteria</taxon>
        <taxon>Enterobacterales</taxon>
        <taxon>Enterobacteriaceae</taxon>
        <taxon>Kluyvera</taxon>
    </lineage>
</organism>
<dbReference type="GO" id="GO:0008168">
    <property type="term" value="F:methyltransferase activity"/>
    <property type="evidence" value="ECO:0007669"/>
    <property type="project" value="UniProtKB-KW"/>
</dbReference>
<feature type="domain" description="Methyltransferase" evidence="1">
    <location>
        <begin position="39"/>
        <end position="127"/>
    </location>
</feature>
<dbReference type="CDD" id="cd02440">
    <property type="entry name" value="AdoMet_MTases"/>
    <property type="match status" value="1"/>
</dbReference>
<dbReference type="InterPro" id="IPR029063">
    <property type="entry name" value="SAM-dependent_MTases_sf"/>
</dbReference>
<sequence length="193" mass="21746">MTLEYYQLHAQDFFSATVNVDMASLYAPFLERIPAGGRILDAGCGSGRDSKAFLQRGYAVEAFDATAEMVALATQHTGLPVRQMTFSDVDVTARYDGIWCCASLLHVRMQALPEAMERLAQALKPDGVWYVSFKYGDGERIKEGRHFTDLNEQALEALLTPLTDITLIRHWITEDKRPERTEMWLNALLVKSP</sequence>
<dbReference type="PANTHER" id="PTHR43464:SF94">
    <property type="entry name" value="MALONYL-[ACYL-CARRIER PROTEIN] O-METHYLTRANSFERASE"/>
    <property type="match status" value="1"/>
</dbReference>
<dbReference type="Gene3D" id="3.40.50.150">
    <property type="entry name" value="Vaccinia Virus protein VP39"/>
    <property type="match status" value="1"/>
</dbReference>
<dbReference type="InterPro" id="IPR041698">
    <property type="entry name" value="Methyltransf_25"/>
</dbReference>